<accession>A0A914PA55</accession>
<evidence type="ECO:0000313" key="2">
    <source>
        <dbReference type="Proteomes" id="UP000887578"/>
    </source>
</evidence>
<dbReference type="Proteomes" id="UP000887578">
    <property type="component" value="Unplaced"/>
</dbReference>
<evidence type="ECO:0000313" key="3">
    <source>
        <dbReference type="WBParaSite" id="PDA_v2.g12156.t1"/>
    </source>
</evidence>
<sequence length="193" mass="23038">MDWERHNAIMNTVQEKTKIHVNERIQHIHTLMKELELKNALIEQKSKEDQAKFESEKNEMINQMVKLEKQFQSKESIEIELQAKMAEMEKQNIDLQTENDEQKAVIENQNKKLTELNAIIKNQEKVEIYLRSKITELEETYEREIELKNKEIDGLEEKMKTIESDNPKESNQNVENVFQTPVKKRRKERCGLI</sequence>
<feature type="compositionally biased region" description="Polar residues" evidence="1">
    <location>
        <begin position="169"/>
        <end position="179"/>
    </location>
</feature>
<evidence type="ECO:0000256" key="1">
    <source>
        <dbReference type="SAM" id="MobiDB-lite"/>
    </source>
</evidence>
<keyword evidence="2" id="KW-1185">Reference proteome</keyword>
<reference evidence="3" key="1">
    <citation type="submission" date="2022-11" db="UniProtKB">
        <authorList>
            <consortium name="WormBaseParasite"/>
        </authorList>
    </citation>
    <scope>IDENTIFICATION</scope>
</reference>
<name>A0A914PA55_9BILA</name>
<feature type="region of interest" description="Disordered" evidence="1">
    <location>
        <begin position="161"/>
        <end position="193"/>
    </location>
</feature>
<protein>
    <submittedName>
        <fullName evidence="3">Uncharacterized protein</fullName>
    </submittedName>
</protein>
<organism evidence="2 3">
    <name type="scientific">Panagrolaimus davidi</name>
    <dbReference type="NCBI Taxonomy" id="227884"/>
    <lineage>
        <taxon>Eukaryota</taxon>
        <taxon>Metazoa</taxon>
        <taxon>Ecdysozoa</taxon>
        <taxon>Nematoda</taxon>
        <taxon>Chromadorea</taxon>
        <taxon>Rhabditida</taxon>
        <taxon>Tylenchina</taxon>
        <taxon>Panagrolaimomorpha</taxon>
        <taxon>Panagrolaimoidea</taxon>
        <taxon>Panagrolaimidae</taxon>
        <taxon>Panagrolaimus</taxon>
    </lineage>
</organism>
<proteinExistence type="predicted"/>
<feature type="compositionally biased region" description="Basic residues" evidence="1">
    <location>
        <begin position="182"/>
        <end position="193"/>
    </location>
</feature>
<dbReference type="AlphaFoldDB" id="A0A914PA55"/>
<dbReference type="WBParaSite" id="PDA_v2.g12156.t1">
    <property type="protein sequence ID" value="PDA_v2.g12156.t1"/>
    <property type="gene ID" value="PDA_v2.g12156"/>
</dbReference>